<dbReference type="Proteomes" id="UP000054937">
    <property type="component" value="Unassembled WGS sequence"/>
</dbReference>
<sequence>MQYISHSHRHINQANQTHFAHIQHFLENNLPEFILKVNPKNECELMGMSGIIVQIALAFLSFSVLIIKRMYEQPPRPYKIWFCDTSKQIISQLSTHVCKKI</sequence>
<dbReference type="OrthoDB" id="431202at2759"/>
<comment type="caution">
    <text evidence="2">The sequence shown here is derived from an EMBL/GenBank/DDBJ whole genome shotgun (WGS) entry which is preliminary data.</text>
</comment>
<dbReference type="AlphaFoldDB" id="A0A0V0QZR3"/>
<evidence type="ECO:0000256" key="1">
    <source>
        <dbReference type="SAM" id="Phobius"/>
    </source>
</evidence>
<dbReference type="InterPro" id="IPR022127">
    <property type="entry name" value="STIMATE/YPL162C"/>
</dbReference>
<keyword evidence="3" id="KW-1185">Reference proteome</keyword>
<evidence type="ECO:0000313" key="3">
    <source>
        <dbReference type="Proteomes" id="UP000054937"/>
    </source>
</evidence>
<feature type="transmembrane region" description="Helical" evidence="1">
    <location>
        <begin position="45"/>
        <end position="67"/>
    </location>
</feature>
<organism evidence="2 3">
    <name type="scientific">Pseudocohnilembus persalinus</name>
    <name type="common">Ciliate</name>
    <dbReference type="NCBI Taxonomy" id="266149"/>
    <lineage>
        <taxon>Eukaryota</taxon>
        <taxon>Sar</taxon>
        <taxon>Alveolata</taxon>
        <taxon>Ciliophora</taxon>
        <taxon>Intramacronucleata</taxon>
        <taxon>Oligohymenophorea</taxon>
        <taxon>Scuticociliatia</taxon>
        <taxon>Philasterida</taxon>
        <taxon>Pseudocohnilembidae</taxon>
        <taxon>Pseudocohnilembus</taxon>
    </lineage>
</organism>
<evidence type="ECO:0000313" key="2">
    <source>
        <dbReference type="EMBL" id="KRX07384.1"/>
    </source>
</evidence>
<keyword evidence="1" id="KW-0472">Membrane</keyword>
<accession>A0A0V0QZR3</accession>
<keyword evidence="1" id="KW-0812">Transmembrane</keyword>
<dbReference type="GO" id="GO:0016020">
    <property type="term" value="C:membrane"/>
    <property type="evidence" value="ECO:0007669"/>
    <property type="project" value="TreeGrafter"/>
</dbReference>
<proteinExistence type="predicted"/>
<name>A0A0V0QZR3_PSEPJ</name>
<dbReference type="PANTHER" id="PTHR31735:SF1">
    <property type="entry name" value="VACUOLAR MEMBRANE PROTEIN YPL162C"/>
    <property type="match status" value="1"/>
</dbReference>
<dbReference type="PANTHER" id="PTHR31735">
    <property type="entry name" value="VACUOLAR MEMBRANE PROTEIN YPL162C"/>
    <property type="match status" value="1"/>
</dbReference>
<dbReference type="InParanoid" id="A0A0V0QZR3"/>
<reference evidence="2 3" key="1">
    <citation type="journal article" date="2015" name="Sci. Rep.">
        <title>Genome of the facultative scuticociliatosis pathogen Pseudocohnilembus persalinus provides insight into its virulence through horizontal gene transfer.</title>
        <authorList>
            <person name="Xiong J."/>
            <person name="Wang G."/>
            <person name="Cheng J."/>
            <person name="Tian M."/>
            <person name="Pan X."/>
            <person name="Warren A."/>
            <person name="Jiang C."/>
            <person name="Yuan D."/>
            <person name="Miao W."/>
        </authorList>
    </citation>
    <scope>NUCLEOTIDE SEQUENCE [LARGE SCALE GENOMIC DNA]</scope>
    <source>
        <strain evidence="2">36N120E</strain>
    </source>
</reference>
<keyword evidence="1" id="KW-1133">Transmembrane helix</keyword>
<dbReference type="EMBL" id="LDAU01000084">
    <property type="protein sequence ID" value="KRX07384.1"/>
    <property type="molecule type" value="Genomic_DNA"/>
</dbReference>
<gene>
    <name evidence="2" type="ORF">PPERSA_06999</name>
</gene>
<protein>
    <submittedName>
        <fullName evidence="2">Uncharacterized protein</fullName>
    </submittedName>
</protein>